<evidence type="ECO:0000256" key="1">
    <source>
        <dbReference type="ARBA" id="ARBA00004651"/>
    </source>
</evidence>
<keyword evidence="10 14" id="KW-0472">Membrane</keyword>
<evidence type="ECO:0000256" key="12">
    <source>
        <dbReference type="ARBA" id="ARBA00023264"/>
    </source>
</evidence>
<keyword evidence="5 13" id="KW-0808">Transferase</keyword>
<dbReference type="GeneID" id="19941279"/>
<dbReference type="PROSITE" id="PS01315">
    <property type="entry name" value="CDS"/>
    <property type="match status" value="1"/>
</dbReference>
<feature type="transmembrane region" description="Helical" evidence="14">
    <location>
        <begin position="288"/>
        <end position="307"/>
    </location>
</feature>
<dbReference type="STRING" id="1156394.T0SBN3"/>
<feature type="transmembrane region" description="Helical" evidence="14">
    <location>
        <begin position="124"/>
        <end position="142"/>
    </location>
</feature>
<evidence type="ECO:0000256" key="7">
    <source>
        <dbReference type="ARBA" id="ARBA00022695"/>
    </source>
</evidence>
<organism evidence="15 16">
    <name type="scientific">Saprolegnia diclina (strain VS20)</name>
    <dbReference type="NCBI Taxonomy" id="1156394"/>
    <lineage>
        <taxon>Eukaryota</taxon>
        <taxon>Sar</taxon>
        <taxon>Stramenopiles</taxon>
        <taxon>Oomycota</taxon>
        <taxon>Saprolegniomycetes</taxon>
        <taxon>Saprolegniales</taxon>
        <taxon>Saprolegniaceae</taxon>
        <taxon>Saprolegnia</taxon>
    </lineage>
</organism>
<feature type="transmembrane region" description="Helical" evidence="14">
    <location>
        <begin position="12"/>
        <end position="29"/>
    </location>
</feature>
<comment type="subcellular location">
    <subcellularLocation>
        <location evidence="1">Cell membrane</location>
        <topology evidence="1">Multi-pass membrane protein</topology>
    </subcellularLocation>
</comment>
<protein>
    <recommendedName>
        <fullName evidence="13">Phosphatidate cytidylyltransferase</fullName>
        <ecNumber evidence="13">2.7.7.41</ecNumber>
    </recommendedName>
</protein>
<dbReference type="RefSeq" id="XP_008604256.1">
    <property type="nucleotide sequence ID" value="XM_008606034.1"/>
</dbReference>
<dbReference type="InParanoid" id="T0SBN3"/>
<accession>T0SBN3</accession>
<evidence type="ECO:0000313" key="16">
    <source>
        <dbReference type="Proteomes" id="UP000030762"/>
    </source>
</evidence>
<reference evidence="15 16" key="1">
    <citation type="submission" date="2012-04" db="EMBL/GenBank/DDBJ databases">
        <title>The Genome Sequence of Saprolegnia declina VS20.</title>
        <authorList>
            <consortium name="The Broad Institute Genome Sequencing Platform"/>
            <person name="Russ C."/>
            <person name="Nusbaum C."/>
            <person name="Tyler B."/>
            <person name="van West P."/>
            <person name="Dieguez-Uribeondo J."/>
            <person name="de Bruijn I."/>
            <person name="Tripathy S."/>
            <person name="Jiang R."/>
            <person name="Young S.K."/>
            <person name="Zeng Q."/>
            <person name="Gargeya S."/>
            <person name="Fitzgerald M."/>
            <person name="Haas B."/>
            <person name="Abouelleil A."/>
            <person name="Alvarado L."/>
            <person name="Arachchi H.M."/>
            <person name="Berlin A."/>
            <person name="Chapman S.B."/>
            <person name="Goldberg J."/>
            <person name="Griggs A."/>
            <person name="Gujja S."/>
            <person name="Hansen M."/>
            <person name="Howarth C."/>
            <person name="Imamovic A."/>
            <person name="Larimer J."/>
            <person name="McCowen C."/>
            <person name="Montmayeur A."/>
            <person name="Murphy C."/>
            <person name="Neiman D."/>
            <person name="Pearson M."/>
            <person name="Priest M."/>
            <person name="Roberts A."/>
            <person name="Saif S."/>
            <person name="Shea T."/>
            <person name="Sisk P."/>
            <person name="Sykes S."/>
            <person name="Wortman J."/>
            <person name="Nusbaum C."/>
            <person name="Birren B."/>
        </authorList>
    </citation>
    <scope>NUCLEOTIDE SEQUENCE [LARGE SCALE GENOMIC DNA]</scope>
    <source>
        <strain evidence="15 16">VS20</strain>
    </source>
</reference>
<evidence type="ECO:0000256" key="6">
    <source>
        <dbReference type="ARBA" id="ARBA00022692"/>
    </source>
</evidence>
<comment type="pathway">
    <text evidence="13">Phospholipid metabolism; CDP-diacylglycerol biosynthesis; CDP-diacylglycerol from sn-glycerol 3-phosphate: step 3/3.</text>
</comment>
<gene>
    <name evidence="15" type="ORF">SDRG_00552</name>
</gene>
<dbReference type="EMBL" id="JH767132">
    <property type="protein sequence ID" value="EQC42833.1"/>
    <property type="molecule type" value="Genomic_DNA"/>
</dbReference>
<dbReference type="GO" id="GO:0016024">
    <property type="term" value="P:CDP-diacylglycerol biosynthetic process"/>
    <property type="evidence" value="ECO:0007669"/>
    <property type="project" value="UniProtKB-UniPathway"/>
</dbReference>
<name>T0SBN3_SAPDV</name>
<feature type="transmembrane region" description="Helical" evidence="14">
    <location>
        <begin position="88"/>
        <end position="112"/>
    </location>
</feature>
<evidence type="ECO:0000256" key="4">
    <source>
        <dbReference type="ARBA" id="ARBA00022516"/>
    </source>
</evidence>
<evidence type="ECO:0000256" key="3">
    <source>
        <dbReference type="ARBA" id="ARBA00022475"/>
    </source>
</evidence>
<feature type="transmembrane region" description="Helical" evidence="14">
    <location>
        <begin position="174"/>
        <end position="196"/>
    </location>
</feature>
<evidence type="ECO:0000256" key="8">
    <source>
        <dbReference type="ARBA" id="ARBA00022989"/>
    </source>
</evidence>
<dbReference type="UniPathway" id="UPA00557">
    <property type="reaction ID" value="UER00614"/>
</dbReference>
<keyword evidence="12" id="KW-1208">Phospholipid metabolism</keyword>
<keyword evidence="11" id="KW-0594">Phospholipid biosynthesis</keyword>
<dbReference type="PANTHER" id="PTHR46382:SF1">
    <property type="entry name" value="PHOSPHATIDATE CYTIDYLYLTRANSFERASE"/>
    <property type="match status" value="1"/>
</dbReference>
<dbReference type="Proteomes" id="UP000030762">
    <property type="component" value="Unassembled WGS sequence"/>
</dbReference>
<keyword evidence="8 14" id="KW-1133">Transmembrane helix</keyword>
<feature type="transmembrane region" description="Helical" evidence="14">
    <location>
        <begin position="149"/>
        <end position="168"/>
    </location>
</feature>
<comment type="catalytic activity">
    <reaction evidence="13">
        <text>a 1,2-diacyl-sn-glycero-3-phosphate + CTP + H(+) = a CDP-1,2-diacyl-sn-glycerol + diphosphate</text>
        <dbReference type="Rhea" id="RHEA:16229"/>
        <dbReference type="ChEBI" id="CHEBI:15378"/>
        <dbReference type="ChEBI" id="CHEBI:33019"/>
        <dbReference type="ChEBI" id="CHEBI:37563"/>
        <dbReference type="ChEBI" id="CHEBI:58332"/>
        <dbReference type="ChEBI" id="CHEBI:58608"/>
        <dbReference type="EC" id="2.7.7.41"/>
    </reaction>
</comment>
<dbReference type="EC" id="2.7.7.41" evidence="13"/>
<evidence type="ECO:0000256" key="13">
    <source>
        <dbReference type="RuleBase" id="RU003938"/>
    </source>
</evidence>
<evidence type="ECO:0000256" key="9">
    <source>
        <dbReference type="ARBA" id="ARBA00023098"/>
    </source>
</evidence>
<evidence type="ECO:0000256" key="5">
    <source>
        <dbReference type="ARBA" id="ARBA00022679"/>
    </source>
</evidence>
<proteinExistence type="inferred from homology"/>
<evidence type="ECO:0000256" key="11">
    <source>
        <dbReference type="ARBA" id="ARBA00023209"/>
    </source>
</evidence>
<keyword evidence="3" id="KW-1003">Cell membrane</keyword>
<keyword evidence="4" id="KW-0444">Lipid biosynthesis</keyword>
<keyword evidence="16" id="KW-1185">Reference proteome</keyword>
<evidence type="ECO:0000256" key="2">
    <source>
        <dbReference type="ARBA" id="ARBA00010185"/>
    </source>
</evidence>
<evidence type="ECO:0000256" key="10">
    <source>
        <dbReference type="ARBA" id="ARBA00023136"/>
    </source>
</evidence>
<keyword evidence="6 13" id="KW-0812">Transmembrane</keyword>
<dbReference type="VEuPathDB" id="FungiDB:SDRG_00552"/>
<keyword evidence="7 13" id="KW-0548">Nucleotidyltransferase</keyword>
<evidence type="ECO:0000256" key="14">
    <source>
        <dbReference type="SAM" id="Phobius"/>
    </source>
</evidence>
<comment type="similarity">
    <text evidence="2 13">Belongs to the CDS family.</text>
</comment>
<dbReference type="Pfam" id="PF01148">
    <property type="entry name" value="CTP_transf_1"/>
    <property type="match status" value="1"/>
</dbReference>
<sequence length="381" mass="41177">METPRQNFVKRLASGVTLASAVLVFFYASPNVATSGITSLVVAMCLYEFAWLSDRIKATLRKPLPTSPTAIDHTQSLVGRLSPSHHRWVAVMAALIATIFASGLAVGAYYFIDVHIEPSAFQELLLPYLAMATFGTTLALLYAPSPVAATVIVIAQGSFSLVVCNSLLCPEAEARCVYIMDSSFMLIFGSCAMYLVHIMTAKTALEVLAAIVLDQLALIYVVGTSQILVNFVVFSADSETRKLIIVLLLTVWAGDSGSYVVGSVLRLRKYTTMRYLAPHLSPNKDIEGTLGGILFALGMMFVAVELTGFSRPMVGNVLMTVVGFVFGRIGDLFESMIKRAAGVKDSSAMIPGHGGIMDRVDALLFASVVFCIFTLDNRLFH</sequence>
<dbReference type="OrthoDB" id="10260889at2759"/>
<dbReference type="InterPro" id="IPR000374">
    <property type="entry name" value="PC_trans"/>
</dbReference>
<keyword evidence="9" id="KW-0443">Lipid metabolism</keyword>
<dbReference type="AlphaFoldDB" id="T0SBN3"/>
<dbReference type="eggNOG" id="KOG1440">
    <property type="taxonomic scope" value="Eukaryota"/>
</dbReference>
<dbReference type="GO" id="GO:0005886">
    <property type="term" value="C:plasma membrane"/>
    <property type="evidence" value="ECO:0007669"/>
    <property type="project" value="UniProtKB-SubCell"/>
</dbReference>
<evidence type="ECO:0000313" key="15">
    <source>
        <dbReference type="EMBL" id="EQC42833.1"/>
    </source>
</evidence>
<dbReference type="PANTHER" id="PTHR46382">
    <property type="entry name" value="PHOSPHATIDATE CYTIDYLYLTRANSFERASE"/>
    <property type="match status" value="1"/>
</dbReference>
<dbReference type="GO" id="GO:0004605">
    <property type="term" value="F:phosphatidate cytidylyltransferase activity"/>
    <property type="evidence" value="ECO:0007669"/>
    <property type="project" value="UniProtKB-EC"/>
</dbReference>
<feature type="transmembrane region" description="Helical" evidence="14">
    <location>
        <begin position="243"/>
        <end position="267"/>
    </location>
</feature>